<dbReference type="EMBL" id="CVMV01000110">
    <property type="protein sequence ID" value="CRG97478.1"/>
    <property type="molecule type" value="Genomic_DNA"/>
</dbReference>
<dbReference type="Proteomes" id="UP000220797">
    <property type="component" value="Unassembled WGS sequence"/>
</dbReference>
<name>A0A1J1H2B9_PLAGA</name>
<comment type="caution">
    <text evidence="1">The sequence shown here is derived from an EMBL/GenBank/DDBJ whole genome shotgun (WGS) entry which is preliminary data.</text>
</comment>
<dbReference type="OrthoDB" id="374923at2759"/>
<dbReference type="Gene3D" id="1.25.40.510">
    <property type="entry name" value="GLE1-like"/>
    <property type="match status" value="1"/>
</dbReference>
<gene>
    <name evidence="1" type="ORF">PGAL8A_00505100</name>
</gene>
<sequence>MEFFIWKEDDIKIDEELKKTLNEGIIKYDDIIDIHNKLKIFRSFKFDNLNYHSDKCILAREFVIIYMLSYKKYIESLKDTNLQIIIKTIKRTILSVNNIISNITEQILKCFCMLRNLYNDILKLNNVYLTDYCLFSIIEGILGILDDEKIHQAKASIWGISCFLSLIISNYKKAYFIYKGIVSYKCIYTIPLFFEIPEYLSKEKLYDIILEQNDEFLCSNYSRIEAFIKLHLSIFIILNDTREIWCYLTEILNSAFRRKTYIYFCLIYSSLDISAYYCKLTFGNYFESLLILLKTKLMPLLEEELKNKPPPTNVEKIVDYYIKKLYVEHLNNNLNPTLPEGIVVIPDEKILYLGVGS</sequence>
<dbReference type="AlphaFoldDB" id="A0A1J1H2B9"/>
<dbReference type="GeneID" id="39733584"/>
<dbReference type="RefSeq" id="XP_028530279.1">
    <property type="nucleotide sequence ID" value="XM_028673870.1"/>
</dbReference>
<keyword evidence="2" id="KW-1185">Reference proteome</keyword>
<organism evidence="1 2">
    <name type="scientific">Plasmodium gallinaceum</name>
    <dbReference type="NCBI Taxonomy" id="5849"/>
    <lineage>
        <taxon>Eukaryota</taxon>
        <taxon>Sar</taxon>
        <taxon>Alveolata</taxon>
        <taxon>Apicomplexa</taxon>
        <taxon>Aconoidasida</taxon>
        <taxon>Haemosporida</taxon>
        <taxon>Plasmodiidae</taxon>
        <taxon>Plasmodium</taxon>
        <taxon>Plasmodium (Haemamoeba)</taxon>
    </lineage>
</organism>
<evidence type="ECO:0000313" key="2">
    <source>
        <dbReference type="Proteomes" id="UP000220797"/>
    </source>
</evidence>
<dbReference type="VEuPathDB" id="PlasmoDB:PGAL8A_00505100"/>
<evidence type="ECO:0000313" key="1">
    <source>
        <dbReference type="EMBL" id="CRG97478.1"/>
    </source>
</evidence>
<dbReference type="OMA" id="TREVWSY"/>
<proteinExistence type="predicted"/>
<protein>
    <submittedName>
        <fullName evidence="1">Uncharacterized protein</fullName>
    </submittedName>
</protein>
<reference evidence="1" key="1">
    <citation type="submission" date="2015-04" db="EMBL/GenBank/DDBJ databases">
        <authorList>
            <consortium name="Pathogen Informatics"/>
        </authorList>
    </citation>
    <scope>NUCLEOTIDE SEQUENCE [LARGE SCALE GENOMIC DNA]</scope>
    <source>
        <strain evidence="1">8A</strain>
    </source>
</reference>
<dbReference type="InterPro" id="IPR038506">
    <property type="entry name" value="GLE1-like_sf"/>
</dbReference>
<accession>A0A1J1H2B9</accession>